<dbReference type="EC" id="3.4.13.23" evidence="7"/>
<dbReference type="Pfam" id="PF00883">
    <property type="entry name" value="Peptidase_M17"/>
    <property type="match status" value="1"/>
</dbReference>
<dbReference type="InterPro" id="IPR000819">
    <property type="entry name" value="Peptidase_M17_C"/>
</dbReference>
<dbReference type="InterPro" id="IPR008283">
    <property type="entry name" value="Peptidase_M17_N"/>
</dbReference>
<evidence type="ECO:0000256" key="6">
    <source>
        <dbReference type="ARBA" id="ARBA00023511"/>
    </source>
</evidence>
<evidence type="ECO:0000259" key="16">
    <source>
        <dbReference type="Pfam" id="PF02789"/>
    </source>
</evidence>
<evidence type="ECO:0000256" key="8">
    <source>
        <dbReference type="ARBA" id="ARBA00029605"/>
    </source>
</evidence>
<dbReference type="SUPFAM" id="SSF52949">
    <property type="entry name" value="Macro domain-like"/>
    <property type="match status" value="1"/>
</dbReference>
<dbReference type="EMBL" id="CADCXU010030626">
    <property type="protein sequence ID" value="CAB0016921.1"/>
    <property type="molecule type" value="Genomic_DNA"/>
</dbReference>
<evidence type="ECO:0000256" key="4">
    <source>
        <dbReference type="ARBA" id="ARBA00022670"/>
    </source>
</evidence>
<dbReference type="PRINTS" id="PR00481">
    <property type="entry name" value="LAMNOPPTDASE"/>
</dbReference>
<evidence type="ECO:0000313" key="18">
    <source>
        <dbReference type="Proteomes" id="UP000479000"/>
    </source>
</evidence>
<dbReference type="GO" id="GO:0005737">
    <property type="term" value="C:cytoplasm"/>
    <property type="evidence" value="ECO:0007669"/>
    <property type="project" value="InterPro"/>
</dbReference>
<keyword evidence="4" id="KW-0645">Protease</keyword>
<keyword evidence="5" id="KW-0378">Hydrolase</keyword>
<evidence type="ECO:0000256" key="2">
    <source>
        <dbReference type="ARBA" id="ARBA00014190"/>
    </source>
</evidence>
<evidence type="ECO:0000256" key="12">
    <source>
        <dbReference type="ARBA" id="ARBA00045966"/>
    </source>
</evidence>
<dbReference type="Proteomes" id="UP000479000">
    <property type="component" value="Unassembled WGS sequence"/>
</dbReference>
<feature type="domain" description="Peptidase M17 leucyl aminopeptidase N-terminal" evidence="16">
    <location>
        <begin position="41"/>
        <end position="158"/>
    </location>
</feature>
<keyword evidence="18" id="KW-1185">Reference proteome</keyword>
<name>A0A6H5HLH3_9HEMI</name>
<comment type="catalytic activity">
    <reaction evidence="6">
        <text>an S-substituted L-cysteinylglycine + H2O = an S-substituted L-cysteine + glycine</text>
        <dbReference type="Rhea" id="RHEA:60444"/>
        <dbReference type="ChEBI" id="CHEBI:15377"/>
        <dbReference type="ChEBI" id="CHEBI:57305"/>
        <dbReference type="ChEBI" id="CHEBI:58717"/>
        <dbReference type="ChEBI" id="CHEBI:143103"/>
        <dbReference type="EC" id="3.4.13.23"/>
    </reaction>
    <physiologicalReaction direction="left-to-right" evidence="6">
        <dbReference type="Rhea" id="RHEA:60445"/>
    </physiologicalReaction>
</comment>
<dbReference type="GO" id="GO:0006508">
    <property type="term" value="P:proteolysis"/>
    <property type="evidence" value="ECO:0007669"/>
    <property type="project" value="UniProtKB-KW"/>
</dbReference>
<evidence type="ECO:0000256" key="3">
    <source>
        <dbReference type="ARBA" id="ARBA00022438"/>
    </source>
</evidence>
<dbReference type="Gene3D" id="3.40.630.10">
    <property type="entry name" value="Zn peptidases"/>
    <property type="match status" value="2"/>
</dbReference>
<dbReference type="Gene3D" id="3.40.220.10">
    <property type="entry name" value="Leucine Aminopeptidase, subunit E, domain 1"/>
    <property type="match status" value="1"/>
</dbReference>
<dbReference type="GO" id="GO:0070006">
    <property type="term" value="F:metalloaminopeptidase activity"/>
    <property type="evidence" value="ECO:0007669"/>
    <property type="project" value="InterPro"/>
</dbReference>
<dbReference type="InterPro" id="IPR043472">
    <property type="entry name" value="Macro_dom-like"/>
</dbReference>
<evidence type="ECO:0000259" key="15">
    <source>
        <dbReference type="Pfam" id="PF00883"/>
    </source>
</evidence>
<dbReference type="PANTHER" id="PTHR11963">
    <property type="entry name" value="LEUCINE AMINOPEPTIDASE-RELATED"/>
    <property type="match status" value="1"/>
</dbReference>
<evidence type="ECO:0000256" key="5">
    <source>
        <dbReference type="ARBA" id="ARBA00022801"/>
    </source>
</evidence>
<comment type="catalytic activity">
    <reaction evidence="14">
        <text>L-cysteinylglycine + H2O = L-cysteine + glycine</text>
        <dbReference type="Rhea" id="RHEA:28783"/>
        <dbReference type="ChEBI" id="CHEBI:15377"/>
        <dbReference type="ChEBI" id="CHEBI:35235"/>
        <dbReference type="ChEBI" id="CHEBI:57305"/>
        <dbReference type="ChEBI" id="CHEBI:61694"/>
    </reaction>
    <physiologicalReaction direction="left-to-right" evidence="14">
        <dbReference type="Rhea" id="RHEA:28784"/>
    </physiologicalReaction>
</comment>
<dbReference type="CDD" id="cd00433">
    <property type="entry name" value="Peptidase_M17"/>
    <property type="match status" value="1"/>
</dbReference>
<comment type="catalytic activity">
    <reaction evidence="13">
        <text>S-benzyl-L-cysteinylglycine + H2O = S-benzyl-L-cysteine + glycine</text>
        <dbReference type="Rhea" id="RHEA:62568"/>
        <dbReference type="ChEBI" id="CHEBI:15377"/>
        <dbReference type="ChEBI" id="CHEBI:57305"/>
        <dbReference type="ChEBI" id="CHEBI:145802"/>
        <dbReference type="ChEBI" id="CHEBI:145803"/>
    </reaction>
    <physiologicalReaction direction="left-to-right" evidence="13">
        <dbReference type="Rhea" id="RHEA:62569"/>
    </physiologicalReaction>
</comment>
<keyword evidence="3" id="KW-0031">Aminopeptidase</keyword>
<evidence type="ECO:0000256" key="10">
    <source>
        <dbReference type="ARBA" id="ARBA00030997"/>
    </source>
</evidence>
<protein>
    <recommendedName>
        <fullName evidence="2">Cytosol aminopeptidase</fullName>
        <ecNumber evidence="7">3.4.13.23</ecNumber>
    </recommendedName>
    <alternativeName>
        <fullName evidence="10">Cysteinylglycine-S-conjugate dipeptidase</fullName>
    </alternativeName>
    <alternativeName>
        <fullName evidence="11">Leucine aminopeptidase 3</fullName>
    </alternativeName>
    <alternativeName>
        <fullName evidence="9">Proline aminopeptidase</fullName>
    </alternativeName>
    <alternativeName>
        <fullName evidence="8">Prolyl aminopeptidase</fullName>
    </alternativeName>
</protein>
<evidence type="ECO:0000256" key="9">
    <source>
        <dbReference type="ARBA" id="ARBA00030930"/>
    </source>
</evidence>
<accession>A0A6H5HLH3</accession>
<dbReference type="OrthoDB" id="412814at2759"/>
<feature type="domain" description="Cytosol aminopeptidase" evidence="15">
    <location>
        <begin position="190"/>
        <end position="431"/>
    </location>
</feature>
<evidence type="ECO:0000256" key="13">
    <source>
        <dbReference type="ARBA" id="ARBA00047881"/>
    </source>
</evidence>
<dbReference type="InterPro" id="IPR011356">
    <property type="entry name" value="Leucine_aapep/pepB"/>
</dbReference>
<sequence length="549" mass="59500">MRFDSGRKFSASECPLALILLRLHMREKGLVLGAYGDCGESSLKLSITGQKFDNIVGGRISQILKMAGLKPGTAKTLTNLGNDYYAVAVAHAGAEAAAYNENECLEECKENVRVAAGAGARALQEQGINQIFIEGFTNPEPAAEGATLAVWRYQELKDRADRYPDVKLELFENDDIDGWNRGKVKAENQNLARKIEETPANLMTPYIFGQMAVDSLCSCGIIVDVRDKDWIESMRMSAYLQVARGSCEPPIFVEISYCGLGGQNPVVLTGKGITFDSGGLCLKDCRGMSEYRGDLAGAAVIVGVMKTIAMMALPIDVIGLIPLAESMIGGMAAHPGDIVRARNGKTIMIEDTDNEGRVILADTLSYAQTYHPCLVIDVATLTPGIRKALGTSASGTWTNSNVVWRELERAGSETGDRLWRMPLWKYYKARITGKAVTFDSGGVNLKDCPMSEHRGDIAGAAVMIGVMNAICRMRLPLNVVAVLPVIENMPSGMAVKPGDVVMAKNGKTIRIEDTDNEGRVILADVMSYMEKHNPCLILNAATSNRMFVP</sequence>
<evidence type="ECO:0000256" key="11">
    <source>
        <dbReference type="ARBA" id="ARBA00031564"/>
    </source>
</evidence>
<gene>
    <name evidence="17" type="ORF">NTEN_LOCUS21042</name>
</gene>
<dbReference type="PANTHER" id="PTHR11963:SF16">
    <property type="entry name" value="CYTOSOL AMINOPEPTIDASE"/>
    <property type="match status" value="1"/>
</dbReference>
<organism evidence="17 18">
    <name type="scientific">Nesidiocoris tenuis</name>
    <dbReference type="NCBI Taxonomy" id="355587"/>
    <lineage>
        <taxon>Eukaryota</taxon>
        <taxon>Metazoa</taxon>
        <taxon>Ecdysozoa</taxon>
        <taxon>Arthropoda</taxon>
        <taxon>Hexapoda</taxon>
        <taxon>Insecta</taxon>
        <taxon>Pterygota</taxon>
        <taxon>Neoptera</taxon>
        <taxon>Paraneoptera</taxon>
        <taxon>Hemiptera</taxon>
        <taxon>Heteroptera</taxon>
        <taxon>Panheteroptera</taxon>
        <taxon>Cimicomorpha</taxon>
        <taxon>Miridae</taxon>
        <taxon>Dicyphina</taxon>
        <taxon>Nesidiocoris</taxon>
    </lineage>
</organism>
<evidence type="ECO:0000256" key="1">
    <source>
        <dbReference type="ARBA" id="ARBA00009528"/>
    </source>
</evidence>
<evidence type="ECO:0000256" key="7">
    <source>
        <dbReference type="ARBA" id="ARBA00023625"/>
    </source>
</evidence>
<reference evidence="17 18" key="1">
    <citation type="submission" date="2020-02" db="EMBL/GenBank/DDBJ databases">
        <authorList>
            <person name="Ferguson B K."/>
        </authorList>
    </citation>
    <scope>NUCLEOTIDE SEQUENCE [LARGE SCALE GENOMIC DNA]</scope>
</reference>
<dbReference type="GO" id="GO:0030145">
    <property type="term" value="F:manganese ion binding"/>
    <property type="evidence" value="ECO:0007669"/>
    <property type="project" value="InterPro"/>
</dbReference>
<evidence type="ECO:0000313" key="17">
    <source>
        <dbReference type="EMBL" id="CAB0016921.1"/>
    </source>
</evidence>
<dbReference type="SUPFAM" id="SSF53187">
    <property type="entry name" value="Zn-dependent exopeptidases"/>
    <property type="match status" value="2"/>
</dbReference>
<comment type="function">
    <text evidence="12">Cytosolic metallopeptidase that catalyzes the removal of unsubstituted N-terminal hydrophobic amino acids from various peptides. The presence of Zn(2+) ions is essential for the peptidase activity, and the association with other cofactors can modulate the substrate spectificity of the enzyme. For instance, in the presence of Mn(2+), it displays a specific Cys-Gly hydrolyzing activity of Cys-Gly-S-conjugates. Involved in the metabolism of glutathione and in the degradation of glutathione S-conjugates, which may play a role in the control of the cell redox status.</text>
</comment>
<evidence type="ECO:0000256" key="14">
    <source>
        <dbReference type="ARBA" id="ARBA00049107"/>
    </source>
</evidence>
<proteinExistence type="inferred from homology"/>
<comment type="similarity">
    <text evidence="1">Belongs to the peptidase M17 family.</text>
</comment>
<dbReference type="AlphaFoldDB" id="A0A6H5HLH3"/>
<dbReference type="Pfam" id="PF02789">
    <property type="entry name" value="Peptidase_M17_N"/>
    <property type="match status" value="1"/>
</dbReference>